<sequence>MKTLLLLFVLFTPISLAFDINVNIPSKGFCKKLEEAGALYQKEQDINRPELDELFNSQLNSMGSCLFKKGKKKEAIEFWLLASSFGSDYGSELAGNYLANEASNVRDLLSGLSILRQLGAKKTKALNRYRIQYALAILKGEFVNYNIRIALLNLYEAMQNGSAEAAYLIAYFKSTNVFPDKNDKYSEEYWIKIGDKLVGSKSYQRFIEDAFLSDLYGASLIKIRDSKETQKK</sequence>
<evidence type="ECO:0008006" key="4">
    <source>
        <dbReference type="Google" id="ProtNLM"/>
    </source>
</evidence>
<dbReference type="RefSeq" id="WP_058032091.1">
    <property type="nucleotide sequence ID" value="NZ_CP013188.1"/>
</dbReference>
<proteinExistence type="predicted"/>
<feature type="chain" id="PRO_5006601249" description="Sel1 repeat family protein" evidence="1">
    <location>
        <begin position="18"/>
        <end position="232"/>
    </location>
</feature>
<accession>A0A0S2K7Q1</accession>
<keyword evidence="3" id="KW-1185">Reference proteome</keyword>
<dbReference type="AlphaFoldDB" id="A0A0S2K7Q1"/>
<dbReference type="SUPFAM" id="SSF81901">
    <property type="entry name" value="HCP-like"/>
    <property type="match status" value="1"/>
</dbReference>
<dbReference type="PATRIC" id="fig|161398.10.peg.3828"/>
<name>A0A0S2K7Q1_9GAMM</name>
<dbReference type="EMBL" id="CP013188">
    <property type="protein sequence ID" value="ALO44216.1"/>
    <property type="molecule type" value="Genomic_DNA"/>
</dbReference>
<reference evidence="3" key="1">
    <citation type="submission" date="2015-11" db="EMBL/GenBank/DDBJ databases">
        <authorList>
            <person name="Kim K.M."/>
        </authorList>
    </citation>
    <scope>NUCLEOTIDE SEQUENCE [LARGE SCALE GENOMIC DNA]</scope>
    <source>
        <strain evidence="3">KCTC 12086</strain>
    </source>
</reference>
<dbReference type="Proteomes" id="UP000061457">
    <property type="component" value="Chromosome II"/>
</dbReference>
<gene>
    <name evidence="2" type="ORF">PP2015_3744</name>
</gene>
<evidence type="ECO:0000256" key="1">
    <source>
        <dbReference type="SAM" id="SignalP"/>
    </source>
</evidence>
<feature type="signal peptide" evidence="1">
    <location>
        <begin position="1"/>
        <end position="17"/>
    </location>
</feature>
<evidence type="ECO:0000313" key="2">
    <source>
        <dbReference type="EMBL" id="ALO44216.1"/>
    </source>
</evidence>
<dbReference type="KEGG" id="pphe:PP2015_3744"/>
<dbReference type="OrthoDB" id="6308449at2"/>
<keyword evidence="1" id="KW-0732">Signal</keyword>
<evidence type="ECO:0000313" key="3">
    <source>
        <dbReference type="Proteomes" id="UP000061457"/>
    </source>
</evidence>
<protein>
    <recommendedName>
        <fullName evidence="4">Sel1 repeat family protein</fullName>
    </recommendedName>
</protein>
<organism evidence="2 3">
    <name type="scientific">Pseudoalteromonas phenolica</name>
    <dbReference type="NCBI Taxonomy" id="161398"/>
    <lineage>
        <taxon>Bacteria</taxon>
        <taxon>Pseudomonadati</taxon>
        <taxon>Pseudomonadota</taxon>
        <taxon>Gammaproteobacteria</taxon>
        <taxon>Alteromonadales</taxon>
        <taxon>Pseudoalteromonadaceae</taxon>
        <taxon>Pseudoalteromonas</taxon>
    </lineage>
</organism>